<dbReference type="EMBL" id="ASHM01202927">
    <property type="protein sequence ID" value="PNX67050.1"/>
    <property type="molecule type" value="Genomic_DNA"/>
</dbReference>
<protein>
    <submittedName>
        <fullName evidence="2">Uncharacterized protein</fullName>
    </submittedName>
</protein>
<gene>
    <name evidence="2" type="ORF">L195_g063338</name>
</gene>
<feature type="non-terminal residue" evidence="2">
    <location>
        <position position="1"/>
    </location>
</feature>
<feature type="compositionally biased region" description="Gly residues" evidence="1">
    <location>
        <begin position="16"/>
        <end position="32"/>
    </location>
</feature>
<evidence type="ECO:0000313" key="3">
    <source>
        <dbReference type="Proteomes" id="UP000236291"/>
    </source>
</evidence>
<reference evidence="2 3" key="1">
    <citation type="journal article" date="2014" name="Am. J. Bot.">
        <title>Genome assembly and annotation for red clover (Trifolium pratense; Fabaceae).</title>
        <authorList>
            <person name="Istvanek J."/>
            <person name="Jaros M."/>
            <person name="Krenek A."/>
            <person name="Repkova J."/>
        </authorList>
    </citation>
    <scope>NUCLEOTIDE SEQUENCE [LARGE SCALE GENOMIC DNA]</scope>
    <source>
        <strain evidence="3">cv. Tatra</strain>
        <tissue evidence="2">Young leaves</tissue>
    </source>
</reference>
<reference evidence="2 3" key="2">
    <citation type="journal article" date="2017" name="Front. Plant Sci.">
        <title>Gene Classification and Mining of Molecular Markers Useful in Red Clover (Trifolium pratense) Breeding.</title>
        <authorList>
            <person name="Istvanek J."/>
            <person name="Dluhosova J."/>
            <person name="Dluhos P."/>
            <person name="Patkova L."/>
            <person name="Nedelnik J."/>
            <person name="Repkova J."/>
        </authorList>
    </citation>
    <scope>NUCLEOTIDE SEQUENCE [LARGE SCALE GENOMIC DNA]</scope>
    <source>
        <strain evidence="3">cv. Tatra</strain>
        <tissue evidence="2">Young leaves</tissue>
    </source>
</reference>
<accession>A0A2K3KL90</accession>
<evidence type="ECO:0000256" key="1">
    <source>
        <dbReference type="SAM" id="MobiDB-lite"/>
    </source>
</evidence>
<organism evidence="2 3">
    <name type="scientific">Trifolium pratense</name>
    <name type="common">Red clover</name>
    <dbReference type="NCBI Taxonomy" id="57577"/>
    <lineage>
        <taxon>Eukaryota</taxon>
        <taxon>Viridiplantae</taxon>
        <taxon>Streptophyta</taxon>
        <taxon>Embryophyta</taxon>
        <taxon>Tracheophyta</taxon>
        <taxon>Spermatophyta</taxon>
        <taxon>Magnoliopsida</taxon>
        <taxon>eudicotyledons</taxon>
        <taxon>Gunneridae</taxon>
        <taxon>Pentapetalae</taxon>
        <taxon>rosids</taxon>
        <taxon>fabids</taxon>
        <taxon>Fabales</taxon>
        <taxon>Fabaceae</taxon>
        <taxon>Papilionoideae</taxon>
        <taxon>50 kb inversion clade</taxon>
        <taxon>NPAAA clade</taxon>
        <taxon>Hologalegina</taxon>
        <taxon>IRL clade</taxon>
        <taxon>Trifolieae</taxon>
        <taxon>Trifolium</taxon>
    </lineage>
</organism>
<sequence>GMVGLESSEDVEFSGCGNGSTGGGGLGGGGTI</sequence>
<dbReference type="AlphaFoldDB" id="A0A2K3KL90"/>
<name>A0A2K3KL90_TRIPR</name>
<evidence type="ECO:0000313" key="2">
    <source>
        <dbReference type="EMBL" id="PNX67050.1"/>
    </source>
</evidence>
<comment type="caution">
    <text evidence="2">The sequence shown here is derived from an EMBL/GenBank/DDBJ whole genome shotgun (WGS) entry which is preliminary data.</text>
</comment>
<proteinExistence type="predicted"/>
<feature type="region of interest" description="Disordered" evidence="1">
    <location>
        <begin position="1"/>
        <end position="32"/>
    </location>
</feature>
<dbReference type="Proteomes" id="UP000236291">
    <property type="component" value="Unassembled WGS sequence"/>
</dbReference>